<dbReference type="PANTHER" id="PTHR18947">
    <property type="entry name" value="HOOK PROTEINS"/>
    <property type="match status" value="1"/>
</dbReference>
<feature type="region of interest" description="Disordered" evidence="1">
    <location>
        <begin position="664"/>
        <end position="693"/>
    </location>
</feature>
<gene>
    <name evidence="2" type="ORF">TVAG_152710</name>
</gene>
<dbReference type="KEGG" id="tva:4748392"/>
<dbReference type="EMBL" id="DS114088">
    <property type="protein sequence ID" value="EAX90704.1"/>
    <property type="molecule type" value="Genomic_DNA"/>
</dbReference>
<dbReference type="InterPro" id="IPR016024">
    <property type="entry name" value="ARM-type_fold"/>
</dbReference>
<reference evidence="2" key="2">
    <citation type="journal article" date="2007" name="Science">
        <title>Draft genome sequence of the sexually transmitted pathogen Trichomonas vaginalis.</title>
        <authorList>
            <person name="Carlton J.M."/>
            <person name="Hirt R.P."/>
            <person name="Silva J.C."/>
            <person name="Delcher A.L."/>
            <person name="Schatz M."/>
            <person name="Zhao Q."/>
            <person name="Wortman J.R."/>
            <person name="Bidwell S.L."/>
            <person name="Alsmark U.C.M."/>
            <person name="Besteiro S."/>
            <person name="Sicheritz-Ponten T."/>
            <person name="Noel C.J."/>
            <person name="Dacks J.B."/>
            <person name="Foster P.G."/>
            <person name="Simillion C."/>
            <person name="Van de Peer Y."/>
            <person name="Miranda-Saavedra D."/>
            <person name="Barton G.J."/>
            <person name="Westrop G.D."/>
            <person name="Mueller S."/>
            <person name="Dessi D."/>
            <person name="Fiori P.L."/>
            <person name="Ren Q."/>
            <person name="Paulsen I."/>
            <person name="Zhang H."/>
            <person name="Bastida-Corcuera F.D."/>
            <person name="Simoes-Barbosa A."/>
            <person name="Brown M.T."/>
            <person name="Hayes R.D."/>
            <person name="Mukherjee M."/>
            <person name="Okumura C.Y."/>
            <person name="Schneider R."/>
            <person name="Smith A.J."/>
            <person name="Vanacova S."/>
            <person name="Villalvazo M."/>
            <person name="Haas B.J."/>
            <person name="Pertea M."/>
            <person name="Feldblyum T.V."/>
            <person name="Utterback T.R."/>
            <person name="Shu C.L."/>
            <person name="Osoegawa K."/>
            <person name="de Jong P.J."/>
            <person name="Hrdy I."/>
            <person name="Horvathova L."/>
            <person name="Zubacova Z."/>
            <person name="Dolezal P."/>
            <person name="Malik S.B."/>
            <person name="Logsdon J.M. Jr."/>
            <person name="Henze K."/>
            <person name="Gupta A."/>
            <person name="Wang C.C."/>
            <person name="Dunne R.L."/>
            <person name="Upcroft J.A."/>
            <person name="Upcroft P."/>
            <person name="White O."/>
            <person name="Salzberg S.L."/>
            <person name="Tang P."/>
            <person name="Chiu C.-H."/>
            <person name="Lee Y.-S."/>
            <person name="Embley T.M."/>
            <person name="Coombs G.H."/>
            <person name="Mottram J.C."/>
            <person name="Tachezy J."/>
            <person name="Fraser-Liggett C.M."/>
            <person name="Johnson P.J."/>
        </authorList>
    </citation>
    <scope>NUCLEOTIDE SEQUENCE [LARGE SCALE GENOMIC DNA]</scope>
    <source>
        <strain evidence="2">G3</strain>
    </source>
</reference>
<accession>A2FWL9</accession>
<evidence type="ECO:0000313" key="3">
    <source>
        <dbReference type="Proteomes" id="UP000001542"/>
    </source>
</evidence>
<protein>
    <submittedName>
        <fullName evidence="2">Uncharacterized protein</fullName>
    </submittedName>
</protein>
<dbReference type="SUPFAM" id="SSF48371">
    <property type="entry name" value="ARM repeat"/>
    <property type="match status" value="1"/>
</dbReference>
<reference evidence="2" key="1">
    <citation type="submission" date="2006-10" db="EMBL/GenBank/DDBJ databases">
        <authorList>
            <person name="Amadeo P."/>
            <person name="Zhao Q."/>
            <person name="Wortman J."/>
            <person name="Fraser-Liggett C."/>
            <person name="Carlton J."/>
        </authorList>
    </citation>
    <scope>NUCLEOTIDE SEQUENCE</scope>
    <source>
        <strain evidence="2">G3</strain>
    </source>
</reference>
<feature type="compositionally biased region" description="Polar residues" evidence="1">
    <location>
        <begin position="674"/>
        <end position="693"/>
    </location>
</feature>
<dbReference type="VEuPathDB" id="TrichDB:TVAGG3_1033380"/>
<evidence type="ECO:0000256" key="1">
    <source>
        <dbReference type="SAM" id="MobiDB-lite"/>
    </source>
</evidence>
<dbReference type="InParanoid" id="A2FWL9"/>
<keyword evidence="3" id="KW-1185">Reference proteome</keyword>
<dbReference type="Proteomes" id="UP000001542">
    <property type="component" value="Unassembled WGS sequence"/>
</dbReference>
<dbReference type="AlphaFoldDB" id="A2FWL9"/>
<dbReference type="PANTHER" id="PTHR18947:SF28">
    <property type="entry name" value="GIRDIN, ISOFORM A"/>
    <property type="match status" value="1"/>
</dbReference>
<dbReference type="VEuPathDB" id="TrichDB:TVAG_152710"/>
<proteinExistence type="predicted"/>
<dbReference type="Gene3D" id="1.10.287.1490">
    <property type="match status" value="1"/>
</dbReference>
<name>A2FWL9_TRIV3</name>
<evidence type="ECO:0000313" key="2">
    <source>
        <dbReference type="EMBL" id="EAX90704.1"/>
    </source>
</evidence>
<dbReference type="RefSeq" id="XP_001303634.1">
    <property type="nucleotide sequence ID" value="XM_001303633.1"/>
</dbReference>
<organism evidence="2 3">
    <name type="scientific">Trichomonas vaginalis (strain ATCC PRA-98 / G3)</name>
    <dbReference type="NCBI Taxonomy" id="412133"/>
    <lineage>
        <taxon>Eukaryota</taxon>
        <taxon>Metamonada</taxon>
        <taxon>Parabasalia</taxon>
        <taxon>Trichomonadida</taxon>
        <taxon>Trichomonadidae</taxon>
        <taxon>Trichomonas</taxon>
    </lineage>
</organism>
<sequence length="807" mass="91824">MNTALSSLIKSINANNQKIDVLEVTLQQFIENSEYDPINLQELCDNKDFPKLCQYLSAVIVDNPIPNPKDGDMPSIVTLVLKYLITLSSKHPVLLDIISLNSNLNLLIPAFFAKNYDNTKIISKSMNHLFLPLKFLAYIFSTQRNAFTSAEASSLLIGIINCLLSNPQVAAWAATVMANIAFSNDSFLTYVRQSPHFKSLKDQVTALITSSDQCAMIAGLALSVILFPNTVDYETVVSAAMEVLQEKVPFPLLPHLVNIIITKSVKKISCQNIIDSLLNSLLIYDSFSAYELLKTALTLCENGIFTNNKELIKKLLLFAINDDSPYLSIATSKLVQELMISFPNIFTDLDADDKIFKRCLRKFIEKKNIEETEKLETILVIMRCLFMNKIISPVLAEILQIQEENIFMQLMRNIESNNAYLSLQIFHFILRCASQFDSWSVRLTKVIIDSHFAALLAHILLRSSNKSATADAISALALLTNNNRNIFFDDLVGAFNLTGRQTEEEIEAIRAENAKINMEADEMIRKAGLEYENVVDKCNSMKEELSEERNQTKIKIESLSKVKAKYNDLLEIAYKQKQKIKATRKRNKELEIQLKEMEFRIEAIQTENDRIQQKLSKHKILKDQHKLITSKCNEFQKQNQELRASLDFANEMLDKKKKQIETLQSDNASKEETIASTQSNHSHAQDTISSLQKSVSGLSDENAKLKRRVQELQSQLEAEQAKNDNLETTNVLLRDEIAKLSAKQFDVEAFKAKYDEEKNKLKIKLINIERDRKKWETTAKFANRVGIVKNLAVHDVYGSVFEKMTLK</sequence>